<dbReference type="Pfam" id="PF13481">
    <property type="entry name" value="AAA_25"/>
    <property type="match status" value="1"/>
</dbReference>
<accession>A0ABZ2PMZ9</accession>
<protein>
    <submittedName>
        <fullName evidence="2">AAA family ATPase</fullName>
    </submittedName>
</protein>
<dbReference type="Proteomes" id="UP001432000">
    <property type="component" value="Chromosome"/>
</dbReference>
<dbReference type="SMART" id="SM00382">
    <property type="entry name" value="AAA"/>
    <property type="match status" value="1"/>
</dbReference>
<dbReference type="Gene3D" id="3.40.50.300">
    <property type="entry name" value="P-loop containing nucleotide triphosphate hydrolases"/>
    <property type="match status" value="1"/>
</dbReference>
<dbReference type="InterPro" id="IPR027417">
    <property type="entry name" value="P-loop_NTPase"/>
</dbReference>
<dbReference type="InterPro" id="IPR003593">
    <property type="entry name" value="AAA+_ATPase"/>
</dbReference>
<dbReference type="EMBL" id="CP147846">
    <property type="protein sequence ID" value="WXG69101.1"/>
    <property type="molecule type" value="Genomic_DNA"/>
</dbReference>
<evidence type="ECO:0000259" key="1">
    <source>
        <dbReference type="SMART" id="SM00382"/>
    </source>
</evidence>
<feature type="domain" description="AAA+ ATPase" evidence="1">
    <location>
        <begin position="135"/>
        <end position="291"/>
    </location>
</feature>
<dbReference type="RefSeq" id="WP_338889707.1">
    <property type="nucleotide sequence ID" value="NZ_CP147846.1"/>
</dbReference>
<reference evidence="2 3" key="1">
    <citation type="submission" date="2024-03" db="EMBL/GenBank/DDBJ databases">
        <title>Natural products discovery in diverse microorganisms through a two-stage MS feature dereplication strategy.</title>
        <authorList>
            <person name="Zhang R."/>
        </authorList>
    </citation>
    <scope>NUCLEOTIDE SEQUENCE [LARGE SCALE GENOMIC DNA]</scope>
    <source>
        <strain evidence="2 3">18930</strain>
    </source>
</reference>
<dbReference type="SUPFAM" id="SSF52540">
    <property type="entry name" value="P-loop containing nucleoside triphosphate hydrolases"/>
    <property type="match status" value="1"/>
</dbReference>
<keyword evidence="3" id="KW-1185">Reference proteome</keyword>
<gene>
    <name evidence="2" type="ORF">WDS16_00580</name>
</gene>
<organism evidence="2 3">
    <name type="scientific">Rhodococcus sovatensis</name>
    <dbReference type="NCBI Taxonomy" id="1805840"/>
    <lineage>
        <taxon>Bacteria</taxon>
        <taxon>Bacillati</taxon>
        <taxon>Actinomycetota</taxon>
        <taxon>Actinomycetes</taxon>
        <taxon>Mycobacteriales</taxon>
        <taxon>Nocardiaceae</taxon>
        <taxon>Rhodococcus</taxon>
    </lineage>
</organism>
<evidence type="ECO:0000313" key="2">
    <source>
        <dbReference type="EMBL" id="WXG69101.1"/>
    </source>
</evidence>
<evidence type="ECO:0000313" key="3">
    <source>
        <dbReference type="Proteomes" id="UP001432000"/>
    </source>
</evidence>
<name>A0ABZ2PMZ9_9NOCA</name>
<proteinExistence type="predicted"/>
<sequence>MPPAPGAPTPPAPAVALPPVAPAEPLSAEQQLVADAIIERNSERNSLYVRLAPYLTMLPPEERGIEVAAAMSMTRADRTEAVDAALSRTARSAWERLREPEVSGDRFVDGGSFIHSITDVTPAVWGAGEEVLWAEGEGLIVAGPQGVGKSTLAGNLVAAMITGGDVLAYPVKCVDRILYLAMDRPKQIARALRRQLGEVPEDELAQRLIVWQGPPPEDLAAHPERLLAMAEKAKADVVIVDSLKDAALGLSSDEVGAGWNRARQTVLAAGVDVLELHHDRKTSDVTAPAIEKLYGSVWITSGAGSVIHLGGEPGDPIVRLSHLKQPSAEVGPFQINHDGVTAP</sequence>